<evidence type="ECO:0000313" key="8">
    <source>
        <dbReference type="Proteomes" id="UP000294192"/>
    </source>
</evidence>
<keyword evidence="8" id="KW-1185">Reference proteome</keyword>
<dbReference type="GO" id="GO:0005829">
    <property type="term" value="C:cytosol"/>
    <property type="evidence" value="ECO:0007669"/>
    <property type="project" value="TreeGrafter"/>
</dbReference>
<comment type="caution">
    <text evidence="7">The sequence shown here is derived from an EMBL/GenBank/DDBJ whole genome shotgun (WGS) entry which is preliminary data.</text>
</comment>
<feature type="domain" description="S1-like" evidence="6">
    <location>
        <begin position="1"/>
        <end position="71"/>
    </location>
</feature>
<dbReference type="PANTHER" id="PTHR33370:SF1">
    <property type="entry name" value="TRANSLATION INITIATION FACTOR IF-1, CHLOROPLASTIC"/>
    <property type="match status" value="1"/>
</dbReference>
<organism evidence="7 8">
    <name type="scientific">Mycoplasma marinum</name>
    <dbReference type="NCBI Taxonomy" id="1937190"/>
    <lineage>
        <taxon>Bacteria</taxon>
        <taxon>Bacillati</taxon>
        <taxon>Mycoplasmatota</taxon>
        <taxon>Mollicutes</taxon>
        <taxon>Mycoplasmataceae</taxon>
        <taxon>Mycoplasma</taxon>
    </lineage>
</organism>
<dbReference type="Proteomes" id="UP000294192">
    <property type="component" value="Unassembled WGS sequence"/>
</dbReference>
<keyword evidence="3 4" id="KW-0648">Protein biosynthesis</keyword>
<dbReference type="InterPro" id="IPR004368">
    <property type="entry name" value="TIF_IF1"/>
</dbReference>
<gene>
    <name evidence="4 7" type="primary">infA</name>
    <name evidence="7" type="ORF">C4B24_02930</name>
</gene>
<evidence type="ECO:0000259" key="6">
    <source>
        <dbReference type="PROSITE" id="PS50832"/>
    </source>
</evidence>
<evidence type="ECO:0000256" key="1">
    <source>
        <dbReference type="ARBA" id="ARBA00010939"/>
    </source>
</evidence>
<name>A0A4R0XKE5_9MOLU</name>
<dbReference type="NCBIfam" id="TIGR00008">
    <property type="entry name" value="infA"/>
    <property type="match status" value="1"/>
</dbReference>
<keyword evidence="4" id="KW-0699">rRNA-binding</keyword>
<keyword evidence="4" id="KW-0694">RNA-binding</keyword>
<dbReference type="EMBL" id="PSZO01000012">
    <property type="protein sequence ID" value="TCG11126.1"/>
    <property type="molecule type" value="Genomic_DNA"/>
</dbReference>
<evidence type="ECO:0000256" key="5">
    <source>
        <dbReference type="NCBIfam" id="TIGR00008"/>
    </source>
</evidence>
<comment type="subunit">
    <text evidence="4">Component of the 30S ribosomal translation pre-initiation complex which assembles on the 30S ribosome in the order IF-2 and IF-3, IF-1 and N-formylmethionyl-tRNA(fMet); mRNA recruitment can occur at any time during PIC assembly.</text>
</comment>
<dbReference type="Pfam" id="PF01176">
    <property type="entry name" value="eIF-1a"/>
    <property type="match status" value="1"/>
</dbReference>
<dbReference type="InterPro" id="IPR012340">
    <property type="entry name" value="NA-bd_OB-fold"/>
</dbReference>
<evidence type="ECO:0000256" key="4">
    <source>
        <dbReference type="HAMAP-Rule" id="MF_00075"/>
    </source>
</evidence>
<dbReference type="OrthoDB" id="9803250at2"/>
<dbReference type="PROSITE" id="PS50832">
    <property type="entry name" value="S1_IF1_TYPE"/>
    <property type="match status" value="1"/>
</dbReference>
<dbReference type="GO" id="GO:0043022">
    <property type="term" value="F:ribosome binding"/>
    <property type="evidence" value="ECO:0007669"/>
    <property type="project" value="UniProtKB-UniRule"/>
</dbReference>
<dbReference type="Gene3D" id="2.40.50.140">
    <property type="entry name" value="Nucleic acid-binding proteins"/>
    <property type="match status" value="1"/>
</dbReference>
<protein>
    <recommendedName>
        <fullName evidence="4 5">Translation initiation factor IF-1</fullName>
    </recommendedName>
</protein>
<evidence type="ECO:0000313" key="7">
    <source>
        <dbReference type="EMBL" id="TCG11126.1"/>
    </source>
</evidence>
<keyword evidence="2 4" id="KW-0396">Initiation factor</keyword>
<comment type="similarity">
    <text evidence="1 4">Belongs to the IF-1 family.</text>
</comment>
<dbReference type="SUPFAM" id="SSF50249">
    <property type="entry name" value="Nucleic acid-binding proteins"/>
    <property type="match status" value="1"/>
</dbReference>
<dbReference type="PANTHER" id="PTHR33370">
    <property type="entry name" value="TRANSLATION INITIATION FACTOR IF-1, CHLOROPLASTIC"/>
    <property type="match status" value="1"/>
</dbReference>
<comment type="subcellular location">
    <subcellularLocation>
        <location evidence="4">Cytoplasm</location>
    </subcellularLocation>
</comment>
<proteinExistence type="inferred from homology"/>
<dbReference type="FunFam" id="2.40.50.140:FF:000002">
    <property type="entry name" value="Translation initiation factor IF-1"/>
    <property type="match status" value="1"/>
</dbReference>
<dbReference type="HAMAP" id="MF_00075">
    <property type="entry name" value="IF_1"/>
    <property type="match status" value="1"/>
</dbReference>
<dbReference type="CDD" id="cd04451">
    <property type="entry name" value="S1_IF1"/>
    <property type="match status" value="1"/>
</dbReference>
<comment type="function">
    <text evidence="4">One of the essential components for the initiation of protein synthesis. Stabilizes the binding of IF-2 and IF-3 on the 30S subunit to which N-formylmethionyl-tRNA(fMet) subsequently binds. Helps modulate mRNA selection, yielding the 30S pre-initiation complex (PIC). Upon addition of the 50S ribosomal subunit IF-1, IF-2 and IF-3 are released leaving the mature 70S translation initiation complex.</text>
</comment>
<dbReference type="RefSeq" id="WP_131599179.1">
    <property type="nucleotide sequence ID" value="NZ_CBDBYK010000014.1"/>
</dbReference>
<evidence type="ECO:0000256" key="2">
    <source>
        <dbReference type="ARBA" id="ARBA00022540"/>
    </source>
</evidence>
<sequence length="71" mass="8016">MATNAIKMEGKVTTAHSTMEYDVQLENGVIIKARVSGKIRVHHIRILPGDTVDVEVSPYDLTRGRIVYRHK</sequence>
<accession>A0A4R0XKE5</accession>
<dbReference type="InterPro" id="IPR006196">
    <property type="entry name" value="RNA-binding_domain_S1_IF1"/>
</dbReference>
<dbReference type="GO" id="GO:0019843">
    <property type="term" value="F:rRNA binding"/>
    <property type="evidence" value="ECO:0007669"/>
    <property type="project" value="UniProtKB-UniRule"/>
</dbReference>
<evidence type="ECO:0000256" key="3">
    <source>
        <dbReference type="ARBA" id="ARBA00022917"/>
    </source>
</evidence>
<dbReference type="GO" id="GO:0003743">
    <property type="term" value="F:translation initiation factor activity"/>
    <property type="evidence" value="ECO:0007669"/>
    <property type="project" value="UniProtKB-UniRule"/>
</dbReference>
<dbReference type="AlphaFoldDB" id="A0A4R0XKE5"/>
<keyword evidence="4" id="KW-0963">Cytoplasm</keyword>
<reference evidence="7 8" key="1">
    <citation type="submission" date="2018-02" db="EMBL/GenBank/DDBJ databases">
        <title>Mycoplasma marinum and Mycoplasma todarodis sp. nov., moderately halophilic and psychrotolerant mycoplasmas isolated from cephalopods.</title>
        <authorList>
            <person name="Viver T."/>
        </authorList>
    </citation>
    <scope>NUCLEOTIDE SEQUENCE [LARGE SCALE GENOMIC DNA]</scope>
    <source>
        <strain evidence="7 8">PE</strain>
    </source>
</reference>